<keyword evidence="2" id="KW-1185">Reference proteome</keyword>
<sequence>MTGPAPQMSVQEYISIDETTETSAEMSLADIASSIQETEPDGEADDEEDVTIPQVSSKMALKAIETVQTFMMQQQESETSTKALNLALSLGNCVERVAHHTKKQSTLDAFFSRVNKKI</sequence>
<proteinExistence type="predicted"/>
<protein>
    <submittedName>
        <fullName evidence="1">Uncharacterized protein</fullName>
    </submittedName>
</protein>
<gene>
    <name evidence="1" type="ORF">ElyMa_005690700</name>
</gene>
<evidence type="ECO:0000313" key="2">
    <source>
        <dbReference type="Proteomes" id="UP000762676"/>
    </source>
</evidence>
<dbReference type="EMBL" id="BMAT01011387">
    <property type="protein sequence ID" value="GFR71879.1"/>
    <property type="molecule type" value="Genomic_DNA"/>
</dbReference>
<organism evidence="1 2">
    <name type="scientific">Elysia marginata</name>
    <dbReference type="NCBI Taxonomy" id="1093978"/>
    <lineage>
        <taxon>Eukaryota</taxon>
        <taxon>Metazoa</taxon>
        <taxon>Spiralia</taxon>
        <taxon>Lophotrochozoa</taxon>
        <taxon>Mollusca</taxon>
        <taxon>Gastropoda</taxon>
        <taxon>Heterobranchia</taxon>
        <taxon>Euthyneura</taxon>
        <taxon>Panpulmonata</taxon>
        <taxon>Sacoglossa</taxon>
        <taxon>Placobranchoidea</taxon>
        <taxon>Plakobranchidae</taxon>
        <taxon>Elysia</taxon>
    </lineage>
</organism>
<dbReference type="AlphaFoldDB" id="A0AAV4FEY7"/>
<comment type="caution">
    <text evidence="1">The sequence shown here is derived from an EMBL/GenBank/DDBJ whole genome shotgun (WGS) entry which is preliminary data.</text>
</comment>
<dbReference type="Proteomes" id="UP000762676">
    <property type="component" value="Unassembled WGS sequence"/>
</dbReference>
<accession>A0AAV4FEY7</accession>
<reference evidence="1 2" key="1">
    <citation type="journal article" date="2021" name="Elife">
        <title>Chloroplast acquisition without the gene transfer in kleptoplastic sea slugs, Plakobranchus ocellatus.</title>
        <authorList>
            <person name="Maeda T."/>
            <person name="Takahashi S."/>
            <person name="Yoshida T."/>
            <person name="Shimamura S."/>
            <person name="Takaki Y."/>
            <person name="Nagai Y."/>
            <person name="Toyoda A."/>
            <person name="Suzuki Y."/>
            <person name="Arimoto A."/>
            <person name="Ishii H."/>
            <person name="Satoh N."/>
            <person name="Nishiyama T."/>
            <person name="Hasebe M."/>
            <person name="Maruyama T."/>
            <person name="Minagawa J."/>
            <person name="Obokata J."/>
            <person name="Shigenobu S."/>
        </authorList>
    </citation>
    <scope>NUCLEOTIDE SEQUENCE [LARGE SCALE GENOMIC DNA]</scope>
</reference>
<evidence type="ECO:0000313" key="1">
    <source>
        <dbReference type="EMBL" id="GFR71879.1"/>
    </source>
</evidence>
<name>A0AAV4FEY7_9GAST</name>